<comment type="subcellular location">
    <subcellularLocation>
        <location evidence="1">Nucleus</location>
    </subcellularLocation>
</comment>
<organism evidence="14">
    <name type="scientific">Caenorhabditis remanei</name>
    <name type="common">Caenorhabditis vulgaris</name>
    <dbReference type="NCBI Taxonomy" id="31234"/>
    <lineage>
        <taxon>Eukaryota</taxon>
        <taxon>Metazoa</taxon>
        <taxon>Ecdysozoa</taxon>
        <taxon>Nematoda</taxon>
        <taxon>Chromadorea</taxon>
        <taxon>Rhabditida</taxon>
        <taxon>Rhabditina</taxon>
        <taxon>Rhabditomorpha</taxon>
        <taxon>Rhabditoidea</taxon>
        <taxon>Rhabditidae</taxon>
        <taxon>Peloderinae</taxon>
        <taxon>Caenorhabditis</taxon>
    </lineage>
</organism>
<evidence type="ECO:0000256" key="1">
    <source>
        <dbReference type="ARBA" id="ARBA00004123"/>
    </source>
</evidence>
<dbReference type="InterPro" id="IPR001965">
    <property type="entry name" value="Znf_PHD"/>
</dbReference>
<evidence type="ECO:0000256" key="6">
    <source>
        <dbReference type="ARBA" id="ARBA00022833"/>
    </source>
</evidence>
<dbReference type="InterPro" id="IPR031162">
    <property type="entry name" value="CBP_P300_HAT"/>
</dbReference>
<feature type="compositionally biased region" description="Acidic residues" evidence="12">
    <location>
        <begin position="119"/>
        <end position="136"/>
    </location>
</feature>
<evidence type="ECO:0000256" key="3">
    <source>
        <dbReference type="ARBA" id="ARBA00022679"/>
    </source>
</evidence>
<evidence type="ECO:0000256" key="5">
    <source>
        <dbReference type="ARBA" id="ARBA00022771"/>
    </source>
</evidence>
<dbReference type="AlphaFoldDB" id="E3MQK9"/>
<dbReference type="Proteomes" id="UP000008281">
    <property type="component" value="Unassembled WGS sequence"/>
</dbReference>
<sequence length="895" mass="100542">MERTAVDGKRVPKPMKRWSPSPTQKKKKISKRAATRSVSGRRGERSRSGRGRADEQQVQLVTPARTPVQPRGRHAEKRNVNQKRVLPPRACSARGANRKRARSPPSGAAKRVPPRGESPPEEEDSEESGMDSEQEMDSSLMSRAESPKENPEAPPSGETSEAESEEENDDEHQTDSLMEENEDNEERDTSSGAETEESSSKKVSPERPCTSSQNAPGVDESRSPSAETEQTTTTPELNSSNSSRQSENPDEMEQKEEVDTPPSTPRQPRRLDKLNPATSSSSSSRTVSEELEGESTNAPRAEQNKENVAAAENSEAMEQEEEVDMPPPEQSKDVPSTSTQNAQRAENTSGVEAERPTTPSTPARRHESSEAMEQEEEQVTPTPVISPPPTRRLTRLLAKSNPVEPVPRAVSKEPLSSSKKQTRDVPSTSSQLHSDRPSTSSSKNAPKAQQQVDKENVPTTSSEVTANPSKLACCPTDDTTTLPYHAGNLRCVNHADCRIPPDAEFWELEDSVTETFYCLKCFEEKKPKGKFEKKKNDNDEVEPILECQKCRGSFHLCCSFYYEEDLSKFICEVCSGVRVKKTIDGVEKSPLAAFMTEKMMNFLASRLDGVVEHPIRICGYSEAKSAKSSTVVPPILRQQFVKKHSKTMNYVSRALHVYQRIDDVDVITFAIYTAEYELRGGDEKWSLIDYIDSLPYFKKFDGVQKKEIHHMLIHSYYEYMGGLGFRSAHLWSNPPQKGDDYVFNIHPFDQPFLNPTGLIGWYQSLLRAGQEKKILAGFSDFQGARSRFAKPIDIPVFVGSLWSTLFQEVKKTTSMKVFESELEEKKAKHGDDNFFIEIAAPTTRQPQETAHHTHEILGDRVKLLEMCVEKNWQFENLRRAKYSSVALIRMMEEQE</sequence>
<feature type="compositionally biased region" description="Polar residues" evidence="12">
    <location>
        <begin position="333"/>
        <end position="350"/>
    </location>
</feature>
<feature type="compositionally biased region" description="Acidic residues" evidence="12">
    <location>
        <begin position="160"/>
        <end position="186"/>
    </location>
</feature>
<dbReference type="GO" id="GO:0003713">
    <property type="term" value="F:transcription coactivator activity"/>
    <property type="evidence" value="ECO:0007669"/>
    <property type="project" value="TreeGrafter"/>
</dbReference>
<evidence type="ECO:0000256" key="4">
    <source>
        <dbReference type="ARBA" id="ARBA00022723"/>
    </source>
</evidence>
<dbReference type="GO" id="GO:0000123">
    <property type="term" value="C:histone acetyltransferase complex"/>
    <property type="evidence" value="ECO:0007669"/>
    <property type="project" value="TreeGrafter"/>
</dbReference>
<reference evidence="13" key="1">
    <citation type="submission" date="2007-07" db="EMBL/GenBank/DDBJ databases">
        <title>PCAP assembly of the Caenorhabditis remanei genome.</title>
        <authorList>
            <consortium name="The Caenorhabditis remanei Sequencing Consortium"/>
            <person name="Wilson R.K."/>
        </authorList>
    </citation>
    <scope>NUCLEOTIDE SEQUENCE [LARGE SCALE GENOMIC DNA]</scope>
    <source>
        <strain evidence="13">PB4641</strain>
    </source>
</reference>
<keyword evidence="9" id="KW-0804">Transcription</keyword>
<comment type="catalytic activity">
    <reaction evidence="11">
        <text>L-lysyl-[protein] + acetyl-CoA = N(6)-acetyl-L-lysyl-[protein] + CoA + H(+)</text>
        <dbReference type="Rhea" id="RHEA:45948"/>
        <dbReference type="Rhea" id="RHEA-COMP:9752"/>
        <dbReference type="Rhea" id="RHEA-COMP:10731"/>
        <dbReference type="ChEBI" id="CHEBI:15378"/>
        <dbReference type="ChEBI" id="CHEBI:29969"/>
        <dbReference type="ChEBI" id="CHEBI:57287"/>
        <dbReference type="ChEBI" id="CHEBI:57288"/>
        <dbReference type="ChEBI" id="CHEBI:61930"/>
        <dbReference type="EC" id="2.3.1.48"/>
    </reaction>
</comment>
<dbReference type="GO" id="GO:0004402">
    <property type="term" value="F:histone acetyltransferase activity"/>
    <property type="evidence" value="ECO:0007669"/>
    <property type="project" value="InterPro"/>
</dbReference>
<feature type="compositionally biased region" description="Basic and acidic residues" evidence="12">
    <location>
        <begin position="1"/>
        <end position="10"/>
    </location>
</feature>
<feature type="compositionally biased region" description="Basic residues" evidence="12">
    <location>
        <begin position="24"/>
        <end position="34"/>
    </location>
</feature>
<evidence type="ECO:0000313" key="13">
    <source>
        <dbReference type="EMBL" id="EFP06972.1"/>
    </source>
</evidence>
<keyword evidence="10" id="KW-0539">Nucleus</keyword>
<dbReference type="GO" id="GO:0005634">
    <property type="term" value="C:nucleus"/>
    <property type="evidence" value="ECO:0007669"/>
    <property type="project" value="UniProtKB-SubCell"/>
</dbReference>
<feature type="compositionally biased region" description="Polar residues" evidence="12">
    <location>
        <begin position="414"/>
        <end position="465"/>
    </location>
</feature>
<dbReference type="Gene3D" id="3.30.40.10">
    <property type="entry name" value="Zinc/RING finger domain, C3HC4 (zinc finger)"/>
    <property type="match status" value="1"/>
</dbReference>
<name>E3MQK9_CAERE</name>
<dbReference type="SMART" id="SM01250">
    <property type="entry name" value="KAT11"/>
    <property type="match status" value="1"/>
</dbReference>
<dbReference type="STRING" id="31234.E3MQK9"/>
<dbReference type="CDD" id="cd15489">
    <property type="entry name" value="PHD_SF"/>
    <property type="match status" value="1"/>
</dbReference>
<dbReference type="GO" id="GO:0031490">
    <property type="term" value="F:chromatin DNA binding"/>
    <property type="evidence" value="ECO:0007669"/>
    <property type="project" value="TreeGrafter"/>
</dbReference>
<dbReference type="PANTHER" id="PTHR13808:SF1">
    <property type="entry name" value="HISTONE ACETYLTRANSFERASE"/>
    <property type="match status" value="1"/>
</dbReference>
<dbReference type="EMBL" id="DS268466">
    <property type="protein sequence ID" value="EFP06972.1"/>
    <property type="molecule type" value="Genomic_DNA"/>
</dbReference>
<evidence type="ECO:0000256" key="12">
    <source>
        <dbReference type="SAM" id="MobiDB-lite"/>
    </source>
</evidence>
<feature type="region of interest" description="Disordered" evidence="12">
    <location>
        <begin position="1"/>
        <end position="465"/>
    </location>
</feature>
<proteinExistence type="predicted"/>
<dbReference type="eggNOG" id="KOG1778">
    <property type="taxonomic scope" value="Eukaryota"/>
</dbReference>
<evidence type="ECO:0000256" key="10">
    <source>
        <dbReference type="ARBA" id="ARBA00023242"/>
    </source>
</evidence>
<feature type="compositionally biased region" description="Basic and acidic residues" evidence="12">
    <location>
        <begin position="41"/>
        <end position="55"/>
    </location>
</feature>
<keyword evidence="14" id="KW-1185">Reference proteome</keyword>
<protein>
    <recommendedName>
        <fullName evidence="2">histone acetyltransferase</fullName>
        <ecNumber evidence="2">2.3.1.48</ecNumber>
    </recommendedName>
</protein>
<gene>
    <name evidence="13" type="ORF">CRE_10368</name>
</gene>
<keyword evidence="6" id="KW-0862">Zinc</keyword>
<dbReference type="EC" id="2.3.1.48" evidence="2"/>
<dbReference type="GO" id="GO:0005667">
    <property type="term" value="C:transcription regulator complex"/>
    <property type="evidence" value="ECO:0007669"/>
    <property type="project" value="TreeGrafter"/>
</dbReference>
<dbReference type="Pfam" id="PF08214">
    <property type="entry name" value="HAT_KAT11"/>
    <property type="match status" value="1"/>
</dbReference>
<dbReference type="SMART" id="SM00249">
    <property type="entry name" value="PHD"/>
    <property type="match status" value="1"/>
</dbReference>
<keyword evidence="8" id="KW-0805">Transcription regulation</keyword>
<dbReference type="InterPro" id="IPR013178">
    <property type="entry name" value="Histone_AcTrfase_Rtt109/CBP"/>
</dbReference>
<evidence type="ECO:0000256" key="8">
    <source>
        <dbReference type="ARBA" id="ARBA00023015"/>
    </source>
</evidence>
<evidence type="ECO:0000256" key="2">
    <source>
        <dbReference type="ARBA" id="ARBA00013184"/>
    </source>
</evidence>
<feature type="compositionally biased region" description="Acidic residues" evidence="12">
    <location>
        <begin position="315"/>
        <end position="324"/>
    </location>
</feature>
<keyword evidence="5" id="KW-0863">Zinc-finger</keyword>
<keyword evidence="7" id="KW-0156">Chromatin regulator</keyword>
<evidence type="ECO:0000256" key="9">
    <source>
        <dbReference type="ARBA" id="ARBA00023163"/>
    </source>
</evidence>
<accession>E3MQK9</accession>
<keyword evidence="4" id="KW-0479">Metal-binding</keyword>
<dbReference type="OrthoDB" id="899at2759"/>
<evidence type="ECO:0000256" key="11">
    <source>
        <dbReference type="ARBA" id="ARBA00048017"/>
    </source>
</evidence>
<dbReference type="GO" id="GO:0008270">
    <property type="term" value="F:zinc ion binding"/>
    <property type="evidence" value="ECO:0007669"/>
    <property type="project" value="UniProtKB-KW"/>
</dbReference>
<feature type="compositionally biased region" description="Polar residues" evidence="12">
    <location>
        <begin position="223"/>
        <end position="246"/>
    </location>
</feature>
<dbReference type="GO" id="GO:0045944">
    <property type="term" value="P:positive regulation of transcription by RNA polymerase II"/>
    <property type="evidence" value="ECO:0007669"/>
    <property type="project" value="TreeGrafter"/>
</dbReference>
<dbReference type="PANTHER" id="PTHR13808">
    <property type="entry name" value="CBP/P300-RELATED"/>
    <property type="match status" value="1"/>
</dbReference>
<evidence type="ECO:0000313" key="14">
    <source>
        <dbReference type="Proteomes" id="UP000008281"/>
    </source>
</evidence>
<evidence type="ECO:0000256" key="7">
    <source>
        <dbReference type="ARBA" id="ARBA00022853"/>
    </source>
</evidence>
<dbReference type="PROSITE" id="PS51727">
    <property type="entry name" value="CBP_P300_HAT"/>
    <property type="match status" value="1"/>
</dbReference>
<dbReference type="HOGENOM" id="CLU_323193_0_0_1"/>
<dbReference type="InterPro" id="IPR013083">
    <property type="entry name" value="Znf_RING/FYVE/PHD"/>
</dbReference>
<keyword evidence="3" id="KW-0808">Transferase</keyword>
<dbReference type="OMA" id="CSACITS"/>